<dbReference type="Proteomes" id="UP000887116">
    <property type="component" value="Unassembled WGS sequence"/>
</dbReference>
<organism evidence="1 2">
    <name type="scientific">Trichonephila clavata</name>
    <name type="common">Joro spider</name>
    <name type="synonym">Nephila clavata</name>
    <dbReference type="NCBI Taxonomy" id="2740835"/>
    <lineage>
        <taxon>Eukaryota</taxon>
        <taxon>Metazoa</taxon>
        <taxon>Ecdysozoa</taxon>
        <taxon>Arthropoda</taxon>
        <taxon>Chelicerata</taxon>
        <taxon>Arachnida</taxon>
        <taxon>Araneae</taxon>
        <taxon>Araneomorphae</taxon>
        <taxon>Entelegynae</taxon>
        <taxon>Araneoidea</taxon>
        <taxon>Nephilidae</taxon>
        <taxon>Trichonephila</taxon>
    </lineage>
</organism>
<sequence length="158" mass="18441">MLNTSSQKLARDSPFLKRLAGAKWGYGRDTLNITNKTYAQPVLNYCNEVLVSASNKVLGMLDVFQNWVLRLITRCVKTTPVLAIHLLCDLQPMTNLIWGNAAILYNKLIRLPNISFWREYDFDRSRNLKTQKGFIQCIREFAHYNVINDKDHEHYYLT</sequence>
<proteinExistence type="predicted"/>
<comment type="caution">
    <text evidence="1">The sequence shown here is derived from an EMBL/GenBank/DDBJ whole genome shotgun (WGS) entry which is preliminary data.</text>
</comment>
<accession>A0A8X6K6S3</accession>
<name>A0A8X6K6S3_TRICU</name>
<evidence type="ECO:0000313" key="1">
    <source>
        <dbReference type="EMBL" id="GFQ64249.1"/>
    </source>
</evidence>
<protein>
    <submittedName>
        <fullName evidence="1">Uncharacterized protein</fullName>
    </submittedName>
</protein>
<dbReference type="EMBL" id="BMAO01010023">
    <property type="protein sequence ID" value="GFQ64249.1"/>
    <property type="molecule type" value="Genomic_DNA"/>
</dbReference>
<dbReference type="OrthoDB" id="6433419at2759"/>
<dbReference type="AlphaFoldDB" id="A0A8X6K6S3"/>
<evidence type="ECO:0000313" key="2">
    <source>
        <dbReference type="Proteomes" id="UP000887116"/>
    </source>
</evidence>
<gene>
    <name evidence="1" type="primary">HNAJ_LOCUS12001</name>
    <name evidence="1" type="ORF">TNCT_637131</name>
</gene>
<reference evidence="1" key="1">
    <citation type="submission" date="2020-07" db="EMBL/GenBank/DDBJ databases">
        <title>Multicomponent nature underlies the extraordinary mechanical properties of spider dragline silk.</title>
        <authorList>
            <person name="Kono N."/>
            <person name="Nakamura H."/>
            <person name="Mori M."/>
            <person name="Yoshida Y."/>
            <person name="Ohtoshi R."/>
            <person name="Malay A.D."/>
            <person name="Moran D.A.P."/>
            <person name="Tomita M."/>
            <person name="Numata K."/>
            <person name="Arakawa K."/>
        </authorList>
    </citation>
    <scope>NUCLEOTIDE SEQUENCE</scope>
</reference>
<keyword evidence="2" id="KW-1185">Reference proteome</keyword>